<name>A0A518HE19_9BACT</name>
<sequence>MPHGFVRASYLSICSGDFNDSTGKVASTDSDYSFMFTIECEFTYFNMSNTFNCAELAYLMVPRPFIVDRGHHEGLAPDEWVAVEYAMVRWVYDNLGLSDRTAIEFFNGGHTINGEGTFD</sequence>
<gene>
    <name evidence="1" type="ORF">ElP_70690</name>
</gene>
<accession>A0A518HE19</accession>
<evidence type="ECO:0000313" key="1">
    <source>
        <dbReference type="EMBL" id="QDV39105.1"/>
    </source>
</evidence>
<protein>
    <submittedName>
        <fullName evidence="1">Uncharacterized protein</fullName>
    </submittedName>
</protein>
<keyword evidence="1" id="KW-0614">Plasmid</keyword>
<dbReference type="RefSeq" id="WP_145279262.1">
    <property type="nucleotide sequence ID" value="NZ_CP036427.1"/>
</dbReference>
<dbReference type="AlphaFoldDB" id="A0A518HE19"/>
<proteinExistence type="predicted"/>
<dbReference type="KEGG" id="tpla:ElP_70690"/>
<organism evidence="1 2">
    <name type="scientific">Tautonia plasticadhaerens</name>
    <dbReference type="NCBI Taxonomy" id="2527974"/>
    <lineage>
        <taxon>Bacteria</taxon>
        <taxon>Pseudomonadati</taxon>
        <taxon>Planctomycetota</taxon>
        <taxon>Planctomycetia</taxon>
        <taxon>Isosphaerales</taxon>
        <taxon>Isosphaeraceae</taxon>
        <taxon>Tautonia</taxon>
    </lineage>
</organism>
<dbReference type="InterPro" id="IPR029058">
    <property type="entry name" value="AB_hydrolase_fold"/>
</dbReference>
<dbReference type="EMBL" id="CP036427">
    <property type="protein sequence ID" value="QDV39105.1"/>
    <property type="molecule type" value="Genomic_DNA"/>
</dbReference>
<dbReference type="Gene3D" id="3.40.50.1820">
    <property type="entry name" value="alpha/beta hydrolase"/>
    <property type="match status" value="1"/>
</dbReference>
<reference evidence="1 2" key="1">
    <citation type="submission" date="2019-02" db="EMBL/GenBank/DDBJ databases">
        <title>Deep-cultivation of Planctomycetes and their phenomic and genomic characterization uncovers novel biology.</title>
        <authorList>
            <person name="Wiegand S."/>
            <person name="Jogler M."/>
            <person name="Boedeker C."/>
            <person name="Pinto D."/>
            <person name="Vollmers J."/>
            <person name="Rivas-Marin E."/>
            <person name="Kohn T."/>
            <person name="Peeters S.H."/>
            <person name="Heuer A."/>
            <person name="Rast P."/>
            <person name="Oberbeckmann S."/>
            <person name="Bunk B."/>
            <person name="Jeske O."/>
            <person name="Meyerdierks A."/>
            <person name="Storesund J.E."/>
            <person name="Kallscheuer N."/>
            <person name="Luecker S."/>
            <person name="Lage O.M."/>
            <person name="Pohl T."/>
            <person name="Merkel B.J."/>
            <person name="Hornburger P."/>
            <person name="Mueller R.-W."/>
            <person name="Bruemmer F."/>
            <person name="Labrenz M."/>
            <person name="Spormann A.M."/>
            <person name="Op den Camp H."/>
            <person name="Overmann J."/>
            <person name="Amann R."/>
            <person name="Jetten M.S.M."/>
            <person name="Mascher T."/>
            <person name="Medema M.H."/>
            <person name="Devos D.P."/>
            <person name="Kaster A.-K."/>
            <person name="Ovreas L."/>
            <person name="Rohde M."/>
            <person name="Galperin M.Y."/>
            <person name="Jogler C."/>
        </authorList>
    </citation>
    <scope>NUCLEOTIDE SEQUENCE [LARGE SCALE GENOMIC DNA]</scope>
    <source>
        <strain evidence="1 2">ElP</strain>
        <plasmid evidence="2">pelp_1</plasmid>
    </source>
</reference>
<dbReference type="Proteomes" id="UP000317835">
    <property type="component" value="Plasmid pElP_1"/>
</dbReference>
<evidence type="ECO:0000313" key="2">
    <source>
        <dbReference type="Proteomes" id="UP000317835"/>
    </source>
</evidence>
<keyword evidence="2" id="KW-1185">Reference proteome</keyword>
<dbReference type="OrthoDB" id="8183145at2"/>
<geneLocation type="plasmid" evidence="2">
    <name>pelp_1</name>
</geneLocation>